<evidence type="ECO:0000313" key="1">
    <source>
        <dbReference type="EMBL" id="CAD7004898.1"/>
    </source>
</evidence>
<name>A0A811V2X2_CERCA</name>
<reference evidence="1" key="1">
    <citation type="submission" date="2020-11" db="EMBL/GenBank/DDBJ databases">
        <authorList>
            <person name="Whitehead M."/>
        </authorList>
    </citation>
    <scope>NUCLEOTIDE SEQUENCE</scope>
    <source>
        <strain evidence="1">EGII</strain>
    </source>
</reference>
<comment type="caution">
    <text evidence="1">The sequence shown here is derived from an EMBL/GenBank/DDBJ whole genome shotgun (WGS) entry which is preliminary data.</text>
</comment>
<keyword evidence="2" id="KW-1185">Reference proteome</keyword>
<dbReference type="EMBL" id="CAJHJT010000034">
    <property type="protein sequence ID" value="CAD7004898.1"/>
    <property type="molecule type" value="Genomic_DNA"/>
</dbReference>
<dbReference type="AlphaFoldDB" id="A0A811V2X2"/>
<accession>A0A811V2X2</accession>
<protein>
    <submittedName>
        <fullName evidence="1">(Mediterranean fruit fly) hypothetical protein</fullName>
    </submittedName>
</protein>
<evidence type="ECO:0000313" key="2">
    <source>
        <dbReference type="Proteomes" id="UP000606786"/>
    </source>
</evidence>
<gene>
    <name evidence="1" type="ORF">CCAP1982_LOCUS13282</name>
</gene>
<organism evidence="1 2">
    <name type="scientific">Ceratitis capitata</name>
    <name type="common">Mediterranean fruit fly</name>
    <name type="synonym">Tephritis capitata</name>
    <dbReference type="NCBI Taxonomy" id="7213"/>
    <lineage>
        <taxon>Eukaryota</taxon>
        <taxon>Metazoa</taxon>
        <taxon>Ecdysozoa</taxon>
        <taxon>Arthropoda</taxon>
        <taxon>Hexapoda</taxon>
        <taxon>Insecta</taxon>
        <taxon>Pterygota</taxon>
        <taxon>Neoptera</taxon>
        <taxon>Endopterygota</taxon>
        <taxon>Diptera</taxon>
        <taxon>Brachycera</taxon>
        <taxon>Muscomorpha</taxon>
        <taxon>Tephritoidea</taxon>
        <taxon>Tephritidae</taxon>
        <taxon>Ceratitis</taxon>
        <taxon>Ceratitis</taxon>
    </lineage>
</organism>
<dbReference type="Proteomes" id="UP000606786">
    <property type="component" value="Unassembled WGS sequence"/>
</dbReference>
<proteinExistence type="predicted"/>
<sequence length="132" mass="15176">MNNGYIIFQNINEFRLHSQCRTKPPRQLSGGGEEEYQFVVYSRGRRWDICLHRHLPAQQQKQQQSDDMRRLHGMGGGRSVEGVAVEVVFRGFEEVKCVIVRVYGILMGVAATLKLTRMEKLLERLGGRRPAC</sequence>